<organism evidence="3 4">
    <name type="scientific">Coemansia erecta</name>
    <dbReference type="NCBI Taxonomy" id="147472"/>
    <lineage>
        <taxon>Eukaryota</taxon>
        <taxon>Fungi</taxon>
        <taxon>Fungi incertae sedis</taxon>
        <taxon>Zoopagomycota</taxon>
        <taxon>Kickxellomycotina</taxon>
        <taxon>Kickxellomycetes</taxon>
        <taxon>Kickxellales</taxon>
        <taxon>Kickxellaceae</taxon>
        <taxon>Coemansia</taxon>
    </lineage>
</organism>
<feature type="compositionally biased region" description="Basic and acidic residues" evidence="1">
    <location>
        <begin position="200"/>
        <end position="217"/>
    </location>
</feature>
<evidence type="ECO:0000313" key="3">
    <source>
        <dbReference type="EMBL" id="KAJ1723396.1"/>
    </source>
</evidence>
<comment type="caution">
    <text evidence="3">The sequence shown here is derived from an EMBL/GenBank/DDBJ whole genome shotgun (WGS) entry which is preliminary data.</text>
</comment>
<feature type="domain" description="C2" evidence="2">
    <location>
        <begin position="57"/>
        <end position="157"/>
    </location>
</feature>
<protein>
    <recommendedName>
        <fullName evidence="2">C2 domain-containing protein</fullName>
    </recommendedName>
</protein>
<feature type="region of interest" description="Disordered" evidence="1">
    <location>
        <begin position="196"/>
        <end position="313"/>
    </location>
</feature>
<evidence type="ECO:0000256" key="1">
    <source>
        <dbReference type="SAM" id="MobiDB-lite"/>
    </source>
</evidence>
<proteinExistence type="predicted"/>
<name>A0A9W7Y1Q9_9FUNG</name>
<sequence>MFENIYQIWLTVIAFIADCSKGIRPFVNFFDDLGYHIYRATGCYGPKWDPKVEHYPGVLRLSVTKGRDIPRTTMTTAFSQYIHVRVTSGQDYCRPVVNTDGAPRFHMTSYFPHDLYANALIEISLCNDGMYIDRVAGRVSLPLKELCDVRSFHGWIALEDERGGGPAGFVYLESKMRLKGDGEYKDLVQEAEAALAEGGAQRERAVKGRSRDRETARSRVNKTRVPAEFAENSAEQVEERSSARRSRNVQPAESAGSGGHRSLRETMYKILGQSSARQQLGGDTVSRRRASPDEERNAETIEPPAVSPPVASN</sequence>
<dbReference type="AlphaFoldDB" id="A0A9W7Y1Q9"/>
<keyword evidence="4" id="KW-1185">Reference proteome</keyword>
<feature type="compositionally biased region" description="Basic and acidic residues" evidence="1">
    <location>
        <begin position="290"/>
        <end position="299"/>
    </location>
</feature>
<dbReference type="InterPro" id="IPR035892">
    <property type="entry name" value="C2_domain_sf"/>
</dbReference>
<reference evidence="3" key="1">
    <citation type="submission" date="2022-07" db="EMBL/GenBank/DDBJ databases">
        <title>Phylogenomic reconstructions and comparative analyses of Kickxellomycotina fungi.</title>
        <authorList>
            <person name="Reynolds N.K."/>
            <person name="Stajich J.E."/>
            <person name="Barry K."/>
            <person name="Grigoriev I.V."/>
            <person name="Crous P."/>
            <person name="Smith M.E."/>
        </authorList>
    </citation>
    <scope>NUCLEOTIDE SEQUENCE</scope>
    <source>
        <strain evidence="3">NBRC 32514</strain>
    </source>
</reference>
<dbReference type="EMBL" id="JANBOJ010000068">
    <property type="protein sequence ID" value="KAJ1723396.1"/>
    <property type="molecule type" value="Genomic_DNA"/>
</dbReference>
<dbReference type="Gene3D" id="2.60.40.150">
    <property type="entry name" value="C2 domain"/>
    <property type="match status" value="1"/>
</dbReference>
<evidence type="ECO:0000259" key="2">
    <source>
        <dbReference type="Pfam" id="PF00168"/>
    </source>
</evidence>
<gene>
    <name evidence="3" type="ORF">LPJ53_002260</name>
</gene>
<dbReference type="CDD" id="cd00030">
    <property type="entry name" value="C2"/>
    <property type="match status" value="1"/>
</dbReference>
<accession>A0A9W7Y1Q9</accession>
<dbReference type="SUPFAM" id="SSF49562">
    <property type="entry name" value="C2 domain (Calcium/lipid-binding domain, CaLB)"/>
    <property type="match status" value="1"/>
</dbReference>
<evidence type="ECO:0000313" key="4">
    <source>
        <dbReference type="Proteomes" id="UP001149813"/>
    </source>
</evidence>
<dbReference type="InterPro" id="IPR000008">
    <property type="entry name" value="C2_dom"/>
</dbReference>
<dbReference type="OrthoDB" id="5527732at2759"/>
<dbReference type="Proteomes" id="UP001149813">
    <property type="component" value="Unassembled WGS sequence"/>
</dbReference>
<dbReference type="Pfam" id="PF00168">
    <property type="entry name" value="C2"/>
    <property type="match status" value="1"/>
</dbReference>